<dbReference type="InterPro" id="IPR008274">
    <property type="entry name" value="AldOxase/xan_DH_MoCoBD1"/>
</dbReference>
<keyword evidence="13" id="KW-0520">NAD</keyword>
<dbReference type="InterPro" id="IPR005107">
    <property type="entry name" value="CO_DH_flav_C"/>
</dbReference>
<evidence type="ECO:0000313" key="21">
    <source>
        <dbReference type="EMBL" id="SSX06553.1"/>
    </source>
</evidence>
<dbReference type="FunFam" id="3.10.20.30:FF:000012">
    <property type="entry name" value="Xanthine dehydrogenase/oxidase"/>
    <property type="match status" value="1"/>
</dbReference>
<feature type="binding site" evidence="18">
    <location>
        <position position="83"/>
    </location>
    <ligand>
        <name>[2Fe-2S] cluster</name>
        <dbReference type="ChEBI" id="CHEBI:190135"/>
        <label>1</label>
    </ligand>
</feature>
<keyword evidence="14" id="KW-0576">Peroxisome</keyword>
<evidence type="ECO:0000256" key="2">
    <source>
        <dbReference type="ARBA" id="ARBA00004275"/>
    </source>
</evidence>
<accession>A0A336MA50</accession>
<dbReference type="SUPFAM" id="SSF54292">
    <property type="entry name" value="2Fe-2S ferredoxin-like"/>
    <property type="match status" value="1"/>
</dbReference>
<dbReference type="Pfam" id="PF01315">
    <property type="entry name" value="Ald_Xan_dh_C"/>
    <property type="match status" value="1"/>
</dbReference>
<comment type="subunit">
    <text evidence="4">Homodimer.</text>
</comment>
<feature type="active site" description="Proton acceptor" evidence="16">
    <location>
        <position position="1250"/>
    </location>
</feature>
<dbReference type="VEuPathDB" id="VectorBase:CSON013979"/>
<dbReference type="Gene3D" id="3.30.365.10">
    <property type="entry name" value="Aldehyde oxidase/xanthine dehydrogenase, molybdopterin binding domain"/>
    <property type="match status" value="4"/>
</dbReference>
<dbReference type="InterPro" id="IPR001041">
    <property type="entry name" value="2Fe-2S_ferredoxin-type"/>
</dbReference>
<keyword evidence="11 18" id="KW-0408">Iron</keyword>
<feature type="binding site" evidence="18">
    <location>
        <position position="191"/>
    </location>
    <ligand>
        <name>[2Fe-2S] cluster</name>
        <dbReference type="ChEBI" id="CHEBI:190135"/>
        <label>2</label>
    </ligand>
</feature>
<evidence type="ECO:0000259" key="19">
    <source>
        <dbReference type="PROSITE" id="PS51085"/>
    </source>
</evidence>
<evidence type="ECO:0000256" key="9">
    <source>
        <dbReference type="ARBA" id="ARBA00022827"/>
    </source>
</evidence>
<dbReference type="FunFam" id="3.90.1170.50:FF:000003">
    <property type="entry name" value="Aldehyde oxidase"/>
    <property type="match status" value="1"/>
</dbReference>
<dbReference type="Gene3D" id="1.10.150.120">
    <property type="entry name" value="[2Fe-2S]-binding domain"/>
    <property type="match status" value="1"/>
</dbReference>
<dbReference type="Pfam" id="PF03450">
    <property type="entry name" value="CO_deh_flav_C"/>
    <property type="match status" value="1"/>
</dbReference>
<keyword evidence="5 18" id="KW-0500">Molybdenum</keyword>
<evidence type="ECO:0000256" key="5">
    <source>
        <dbReference type="ARBA" id="ARBA00022505"/>
    </source>
</evidence>
<evidence type="ECO:0000256" key="15">
    <source>
        <dbReference type="ARBA" id="ARBA00034078"/>
    </source>
</evidence>
<dbReference type="FunFam" id="3.30.390.50:FF:000003">
    <property type="entry name" value="Aldehyde oxidase1"/>
    <property type="match status" value="1"/>
</dbReference>
<keyword evidence="9 17" id="KW-0274">FAD</keyword>
<feature type="binding site" evidence="18">
    <location>
        <position position="1078"/>
    </location>
    <ligand>
        <name>Mo-molybdopterin</name>
        <dbReference type="ChEBI" id="CHEBI:71302"/>
    </ligand>
    <ligandPart>
        <name>Mo</name>
        <dbReference type="ChEBI" id="CHEBI:28685"/>
    </ligandPart>
</feature>
<dbReference type="GO" id="GO:0071949">
    <property type="term" value="F:FAD binding"/>
    <property type="evidence" value="ECO:0007669"/>
    <property type="project" value="InterPro"/>
</dbReference>
<feature type="binding site" evidence="18">
    <location>
        <position position="113"/>
    </location>
    <ligand>
        <name>[2Fe-2S] cluster</name>
        <dbReference type="ChEBI" id="CHEBI:190135"/>
        <label>1</label>
    </ligand>
</feature>
<evidence type="ECO:0000256" key="16">
    <source>
        <dbReference type="PIRSR" id="PIRSR000127-1"/>
    </source>
</evidence>
<dbReference type="SMART" id="SM01092">
    <property type="entry name" value="CO_deh_flav_C"/>
    <property type="match status" value="1"/>
</dbReference>
<keyword evidence="7 18" id="KW-0001">2Fe-2S</keyword>
<dbReference type="InterPro" id="IPR036010">
    <property type="entry name" value="2Fe-2S_ferredoxin-like_sf"/>
</dbReference>
<feature type="binding site" evidence="18">
    <location>
        <position position="189"/>
    </location>
    <ligand>
        <name>[2Fe-2S] cluster</name>
        <dbReference type="ChEBI" id="CHEBI:190135"/>
        <label>2</label>
    </ligand>
</feature>
<dbReference type="InterPro" id="IPR036683">
    <property type="entry name" value="CO_DH_flav_C_dom_sf"/>
</dbReference>
<dbReference type="InterPro" id="IPR037165">
    <property type="entry name" value="AldOxase/xan_DH_Mopterin-bd_sf"/>
</dbReference>
<dbReference type="InterPro" id="IPR012675">
    <property type="entry name" value="Beta-grasp_dom_sf"/>
</dbReference>
<evidence type="ECO:0000256" key="1">
    <source>
        <dbReference type="ARBA" id="ARBA00001974"/>
    </source>
</evidence>
<feature type="binding site" evidence="18">
    <location>
        <position position="926"/>
    </location>
    <ligand>
        <name>Mo-molybdopterin</name>
        <dbReference type="ChEBI" id="CHEBI:71302"/>
    </ligand>
    <ligandPart>
        <name>Mo</name>
        <dbReference type="ChEBI" id="CHEBI:28685"/>
    </ligandPart>
</feature>
<evidence type="ECO:0000256" key="17">
    <source>
        <dbReference type="PIRSR" id="PIRSR000127-2"/>
    </source>
</evidence>
<dbReference type="InterPro" id="IPR016166">
    <property type="entry name" value="FAD-bd_PCMH"/>
</dbReference>
<feature type="domain" description="FAD-binding PCMH-type" evidence="20">
    <location>
        <begin position="250"/>
        <end position="432"/>
    </location>
</feature>
<proteinExistence type="inferred from homology"/>
<dbReference type="SMART" id="SM01008">
    <property type="entry name" value="Ald_Xan_dh_C"/>
    <property type="match status" value="1"/>
</dbReference>
<dbReference type="GO" id="GO:0005777">
    <property type="term" value="C:peroxisome"/>
    <property type="evidence" value="ECO:0007669"/>
    <property type="project" value="UniProtKB-SubCell"/>
</dbReference>
<gene>
    <name evidence="22" type="primary">CSON013979</name>
</gene>
<dbReference type="InterPro" id="IPR046867">
    <property type="entry name" value="AldOxase/xan_DH_MoCoBD2"/>
</dbReference>
<protein>
    <submittedName>
        <fullName evidence="22">CSON013979 protein</fullName>
    </submittedName>
</protein>
<feature type="binding site" evidence="18">
    <location>
        <position position="153"/>
    </location>
    <ligand>
        <name>[2Fe-2S] cluster</name>
        <dbReference type="ChEBI" id="CHEBI:190135"/>
        <label>2</label>
    </ligand>
</feature>
<dbReference type="PROSITE" id="PS00197">
    <property type="entry name" value="2FE2S_FER_1"/>
    <property type="match status" value="1"/>
</dbReference>
<dbReference type="FunFam" id="3.30.365.10:FF:000001">
    <property type="entry name" value="Xanthine dehydrogenase oxidase"/>
    <property type="match status" value="1"/>
</dbReference>
<sequence length="1307" mass="144708">MSLCGCCPSIWGKSEKSHDEFEGNSDKQIVEVHLPRKKLTSDVSFTINGKLYNITGSETLPVDTSLNTFIRQHAHLPGTKFMCLEGGCGACIVSVSGIHPVTKEKTTWSVNSCLFPVFSCHGLDITTIEGLGNKKDGYHDLQTRLANFNGTQCGYCSPAWVMSMHSLLESSKGQLTMEQIENSFGGNICRCTGYRPIMDAFKSVAVDATEELKNAIKDIEDLDKICKTTGKACTGTCSAATKAICGVKLADDTGKEWHKVTKVTEIFEILNKIPNRKYMLVHGNTAHGVYRRDPDIQVFIDVSNVDELHSYSMNKDSLILGANVSLTETMNILTDAATKFPDFEYCKEIVKHIDLVAHVPVRNAGTLAGNLSIKHEHVEFPSDIFLLLETTGATLTIAEADGKTSSVKPSEYLKTQMSNKVITKITLPPLPVEKYIFRSYKIMPRAQNAHAYVNAGFLIEINDKRDKVMKANFVYGGIRPEFIHASKLEQYLSGGKDLFSNVTLGGATKALASELNPDWVLPDPSPDFRKNLAIALFYKFLLSIAPDGKIKSEFKTGGETLKRPLSSGTQTFDTHPENYPLTKAIPKIEGVIQCAGEAQYVNDIPSQPNELWAAFVIARKVGAKIVRLDASEVLKMKGVRFFFDAKDIPGVNSFMTKKLMMVFEDEEIFCSDEVKYNGQPAGMILADTMEIANFAANHVKIVYGERVKKDIYPTIKDVYNANATERLFETPFKTPSTEEGNLDGTVTIKDRFEMSGQYHFTMETQSCVTIPSDEGIDVYSATQWMDLTQICVADALKIPTSSVNVYTKRLGGGYGSKISRATLVACAAALGTHLTNRPVRFVMTVEQNMEAIGKRHGVISDYEIQVDSNGVIQKLKNNYSEDYGHSSNEPVIFTTNEFFGNCYEKSRMTYEGKAAITDAAANTWCRAPGTTEGIAMTENMLEHIAHVVKKDPAQVRLENLAKDSEMKKLMPEFLKDVEYYERKKAIDEFNSKNRWRKRGIAVVPMRYPMGYFGTMHAHVSIYHGDGTVAITHGGIEMGQGINTKVAQVAAHVLGINLNMIHLKQSNSLTSANDVVSGGSQASEAICYAVKKACEELLERIKPVREKNSDKEWADLIQIAFNENVDLVASFMFKNTDVQPYIIWGLSCAEIEIDLLTGNYILTRVDILEDTGESMSPNVDIGQVEGAFVMGMGYWLQEVLVYDNASGQLVSNRTWNYKPPTVKDIPVDFRIKFLQKSKNPYGVLRSKATGEPATCMSIVVIFAVRHALNSARKDAGLGDDWYHLGAPTTCEDIFLLGGGTKTENFVLN</sequence>
<evidence type="ECO:0000256" key="8">
    <source>
        <dbReference type="ARBA" id="ARBA00022723"/>
    </source>
</evidence>
<evidence type="ECO:0000256" key="7">
    <source>
        <dbReference type="ARBA" id="ARBA00022714"/>
    </source>
</evidence>
<evidence type="ECO:0000256" key="18">
    <source>
        <dbReference type="PIRSR" id="PIRSR000127-3"/>
    </source>
</evidence>
<dbReference type="SUPFAM" id="SSF47741">
    <property type="entry name" value="CO dehydrogenase ISP C-domain like"/>
    <property type="match status" value="1"/>
</dbReference>
<organism evidence="22">
    <name type="scientific">Culicoides sonorensis</name>
    <name type="common">Biting midge</name>
    <dbReference type="NCBI Taxonomy" id="179676"/>
    <lineage>
        <taxon>Eukaryota</taxon>
        <taxon>Metazoa</taxon>
        <taxon>Ecdysozoa</taxon>
        <taxon>Arthropoda</taxon>
        <taxon>Hexapoda</taxon>
        <taxon>Insecta</taxon>
        <taxon>Pterygota</taxon>
        <taxon>Neoptera</taxon>
        <taxon>Endopterygota</taxon>
        <taxon>Diptera</taxon>
        <taxon>Nematocera</taxon>
        <taxon>Chironomoidea</taxon>
        <taxon>Ceratopogonidae</taxon>
        <taxon>Ceratopogoninae</taxon>
        <taxon>Culicoides</taxon>
        <taxon>Monoculicoides</taxon>
    </lineage>
</organism>
<dbReference type="PANTHER" id="PTHR11908">
    <property type="entry name" value="XANTHINE DEHYDROGENASE"/>
    <property type="match status" value="1"/>
</dbReference>
<evidence type="ECO:0000256" key="14">
    <source>
        <dbReference type="ARBA" id="ARBA00023140"/>
    </source>
</evidence>
<dbReference type="SUPFAM" id="SSF56003">
    <property type="entry name" value="Molybdenum cofactor-binding domain"/>
    <property type="match status" value="1"/>
</dbReference>
<dbReference type="FunFam" id="3.30.365.10:FF:000009">
    <property type="entry name" value="Aldehyde oxidase"/>
    <property type="match status" value="1"/>
</dbReference>
<dbReference type="InterPro" id="IPR016208">
    <property type="entry name" value="Ald_Oxase/xanthine_DH-like"/>
</dbReference>
<comment type="cofactor">
    <cofactor evidence="18">
        <name>Mo-molybdopterin</name>
        <dbReference type="ChEBI" id="CHEBI:71302"/>
    </cofactor>
    <text evidence="18">Binds 1 Mo-molybdopterin (Mo-MPT) cofactor per subunit.</text>
</comment>
<dbReference type="InterPro" id="IPR006058">
    <property type="entry name" value="2Fe2S_fd_BS"/>
</dbReference>
<feature type="binding site" evidence="18">
    <location>
        <position position="91"/>
    </location>
    <ligand>
        <name>[2Fe-2S] cluster</name>
        <dbReference type="ChEBI" id="CHEBI:190135"/>
        <label>1</label>
    </ligand>
</feature>
<dbReference type="PROSITE" id="PS51085">
    <property type="entry name" value="2FE2S_FER_2"/>
    <property type="match status" value="1"/>
</dbReference>
<feature type="binding site" evidence="17">
    <location>
        <position position="441"/>
    </location>
    <ligand>
        <name>FAD</name>
        <dbReference type="ChEBI" id="CHEBI:57692"/>
    </ligand>
</feature>
<keyword evidence="6" id="KW-0285">Flavoprotein</keyword>
<dbReference type="InterPro" id="IPR036856">
    <property type="entry name" value="Ald_Oxase/Xan_DH_a/b_sf"/>
</dbReference>
<dbReference type="FunFam" id="3.30.465.10:FF:000013">
    <property type="entry name" value="Aldehyde oxidase"/>
    <property type="match status" value="1"/>
</dbReference>
<evidence type="ECO:0000256" key="11">
    <source>
        <dbReference type="ARBA" id="ARBA00023004"/>
    </source>
</evidence>
<dbReference type="SUPFAM" id="SSF55447">
    <property type="entry name" value="CO dehydrogenase flavoprotein C-terminal domain-like"/>
    <property type="match status" value="1"/>
</dbReference>
<evidence type="ECO:0000259" key="20">
    <source>
        <dbReference type="PROSITE" id="PS51387"/>
    </source>
</evidence>
<comment type="subcellular location">
    <subcellularLocation>
        <location evidence="2">Peroxisome</location>
    </subcellularLocation>
</comment>
<dbReference type="Pfam" id="PF00941">
    <property type="entry name" value="FAD_binding_5"/>
    <property type="match status" value="1"/>
</dbReference>
<dbReference type="InterPro" id="IPR016169">
    <property type="entry name" value="FAD-bd_PCMH_sub2"/>
</dbReference>
<keyword evidence="8 18" id="KW-0479">Metal-binding</keyword>
<comment type="cofactor">
    <cofactor evidence="18">
        <name>[2Fe-2S] cluster</name>
        <dbReference type="ChEBI" id="CHEBI:190135"/>
    </cofactor>
    <text evidence="18">Binds 2 [2Fe-2S] clusters.</text>
</comment>
<keyword evidence="10" id="KW-0560">Oxidoreductase</keyword>
<dbReference type="InterPro" id="IPR036318">
    <property type="entry name" value="FAD-bd_PCMH-like_sf"/>
</dbReference>
<comment type="similarity">
    <text evidence="3">Belongs to the xanthine dehydrogenase family.</text>
</comment>
<dbReference type="Gene3D" id="3.30.390.50">
    <property type="entry name" value="CO dehydrogenase flavoprotein, C-terminal domain"/>
    <property type="match status" value="1"/>
</dbReference>
<dbReference type="PIRSF" id="PIRSF000127">
    <property type="entry name" value="Xanthine_DH"/>
    <property type="match status" value="1"/>
</dbReference>
<dbReference type="EMBL" id="UFQS01000745">
    <property type="protein sequence ID" value="SSX06553.1"/>
    <property type="molecule type" value="Genomic_DNA"/>
</dbReference>
<reference evidence="22" key="2">
    <citation type="submission" date="2018-07" db="EMBL/GenBank/DDBJ databases">
        <authorList>
            <person name="Quirk P.G."/>
            <person name="Krulwich T.A."/>
        </authorList>
    </citation>
    <scope>NUCLEOTIDE SEQUENCE</scope>
</reference>
<feature type="binding site" evidence="18">
    <location>
        <position position="783"/>
    </location>
    <ligand>
        <name>Mo-molybdopterin</name>
        <dbReference type="ChEBI" id="CHEBI:71302"/>
    </ligand>
    <ligandPart>
        <name>Mo</name>
        <dbReference type="ChEBI" id="CHEBI:28685"/>
    </ligandPart>
</feature>
<evidence type="ECO:0000256" key="13">
    <source>
        <dbReference type="ARBA" id="ARBA00023027"/>
    </source>
</evidence>
<dbReference type="InterPro" id="IPR002888">
    <property type="entry name" value="2Fe-2S-bd"/>
</dbReference>
<dbReference type="GO" id="GO:0051537">
    <property type="term" value="F:2 iron, 2 sulfur cluster binding"/>
    <property type="evidence" value="ECO:0007669"/>
    <property type="project" value="UniProtKB-KW"/>
</dbReference>
<dbReference type="GO" id="GO:0005506">
    <property type="term" value="F:iron ion binding"/>
    <property type="evidence" value="ECO:0007669"/>
    <property type="project" value="InterPro"/>
</dbReference>
<dbReference type="Gene3D" id="3.90.1170.50">
    <property type="entry name" value="Aldehyde oxidase/xanthine dehydrogenase, a/b hammerhead"/>
    <property type="match status" value="1"/>
</dbReference>
<evidence type="ECO:0000256" key="12">
    <source>
        <dbReference type="ARBA" id="ARBA00023014"/>
    </source>
</evidence>
<comment type="cofactor">
    <cofactor evidence="15">
        <name>[2Fe-2S] cluster</name>
        <dbReference type="ChEBI" id="CHEBI:190135"/>
    </cofactor>
</comment>
<evidence type="ECO:0000256" key="10">
    <source>
        <dbReference type="ARBA" id="ARBA00023002"/>
    </source>
</evidence>
<dbReference type="Gene3D" id="3.10.20.30">
    <property type="match status" value="1"/>
</dbReference>
<dbReference type="SUPFAM" id="SSF56176">
    <property type="entry name" value="FAD-binding/transporter-associated domain-like"/>
    <property type="match status" value="1"/>
</dbReference>
<evidence type="ECO:0000256" key="3">
    <source>
        <dbReference type="ARBA" id="ARBA00006849"/>
    </source>
</evidence>
<dbReference type="EMBL" id="UFQT01000745">
    <property type="protein sequence ID" value="SSX26900.1"/>
    <property type="molecule type" value="Genomic_DNA"/>
</dbReference>
<keyword evidence="12 18" id="KW-0411">Iron-sulfur</keyword>
<evidence type="ECO:0000256" key="4">
    <source>
        <dbReference type="ARBA" id="ARBA00011738"/>
    </source>
</evidence>
<dbReference type="GO" id="GO:0016491">
    <property type="term" value="F:oxidoreductase activity"/>
    <property type="evidence" value="ECO:0007669"/>
    <property type="project" value="UniProtKB-KW"/>
</dbReference>
<dbReference type="Pfam" id="PF20256">
    <property type="entry name" value="MoCoBD_2"/>
    <property type="match status" value="1"/>
</dbReference>
<dbReference type="InterPro" id="IPR002346">
    <property type="entry name" value="Mopterin_DH_FAD-bd"/>
</dbReference>
<feature type="binding site" evidence="18">
    <location>
        <position position="156"/>
    </location>
    <ligand>
        <name>[2Fe-2S] cluster</name>
        <dbReference type="ChEBI" id="CHEBI:190135"/>
        <label>2</label>
    </ligand>
</feature>
<reference evidence="21" key="1">
    <citation type="submission" date="2018-04" db="EMBL/GenBank/DDBJ databases">
        <authorList>
            <person name="Go L.Y."/>
            <person name="Mitchell J.A."/>
        </authorList>
    </citation>
    <scope>NUCLEOTIDE SEQUENCE</scope>
    <source>
        <tissue evidence="21">Whole organism</tissue>
    </source>
</reference>
<dbReference type="Gene3D" id="3.30.465.10">
    <property type="match status" value="1"/>
</dbReference>
<dbReference type="Pfam" id="PF01799">
    <property type="entry name" value="Fer2_2"/>
    <property type="match status" value="1"/>
</dbReference>
<evidence type="ECO:0000313" key="22">
    <source>
        <dbReference type="EMBL" id="SSX26900.1"/>
    </source>
</evidence>
<dbReference type="InterPro" id="IPR000674">
    <property type="entry name" value="Ald_Oxase/Xan_DH_a/b"/>
</dbReference>
<comment type="cofactor">
    <cofactor evidence="1 17">
        <name>FAD</name>
        <dbReference type="ChEBI" id="CHEBI:57692"/>
    </cofactor>
</comment>
<dbReference type="PANTHER" id="PTHR11908:SF132">
    <property type="entry name" value="ALDEHYDE OXIDASE 1-RELATED"/>
    <property type="match status" value="1"/>
</dbReference>
<dbReference type="SUPFAM" id="SSF54665">
    <property type="entry name" value="CO dehydrogenase molybdoprotein N-domain-like"/>
    <property type="match status" value="1"/>
</dbReference>
<dbReference type="OMA" id="IPGPNYV"/>
<name>A0A336MA50_CULSO</name>
<feature type="domain" description="2Fe-2S ferredoxin-type" evidence="19">
    <location>
        <begin position="41"/>
        <end position="131"/>
    </location>
</feature>
<dbReference type="Pfam" id="PF02738">
    <property type="entry name" value="MoCoBD_1"/>
    <property type="match status" value="1"/>
</dbReference>
<evidence type="ECO:0000256" key="6">
    <source>
        <dbReference type="ARBA" id="ARBA00022630"/>
    </source>
</evidence>
<feature type="binding site" evidence="18">
    <location>
        <position position="88"/>
    </location>
    <ligand>
        <name>[2Fe-2S] cluster</name>
        <dbReference type="ChEBI" id="CHEBI:190135"/>
        <label>1</label>
    </ligand>
</feature>
<dbReference type="PROSITE" id="PS51387">
    <property type="entry name" value="FAD_PCMH"/>
    <property type="match status" value="1"/>
</dbReference>
<dbReference type="InterPro" id="IPR036884">
    <property type="entry name" value="2Fe-2S-bd_dom_sf"/>
</dbReference>